<evidence type="ECO:0000259" key="3">
    <source>
        <dbReference type="PROSITE" id="PS50004"/>
    </source>
</evidence>
<keyword evidence="1" id="KW-0479">Metal-binding</keyword>
<evidence type="ECO:0000313" key="5">
    <source>
        <dbReference type="Proteomes" id="UP001311915"/>
    </source>
</evidence>
<keyword evidence="2" id="KW-0106">Calcium</keyword>
<gene>
    <name evidence="4" type="ORF">R3W88_026570</name>
</gene>
<organism evidence="4 5">
    <name type="scientific">Solanum pinnatisectum</name>
    <name type="common">tansyleaf nightshade</name>
    <dbReference type="NCBI Taxonomy" id="50273"/>
    <lineage>
        <taxon>Eukaryota</taxon>
        <taxon>Viridiplantae</taxon>
        <taxon>Streptophyta</taxon>
        <taxon>Embryophyta</taxon>
        <taxon>Tracheophyta</taxon>
        <taxon>Spermatophyta</taxon>
        <taxon>Magnoliopsida</taxon>
        <taxon>eudicotyledons</taxon>
        <taxon>Gunneridae</taxon>
        <taxon>Pentapetalae</taxon>
        <taxon>asterids</taxon>
        <taxon>lamiids</taxon>
        <taxon>Solanales</taxon>
        <taxon>Solanaceae</taxon>
        <taxon>Solanoideae</taxon>
        <taxon>Solaneae</taxon>
        <taxon>Solanum</taxon>
    </lineage>
</organism>
<name>A0AAV9LDL8_9SOLN</name>
<proteinExistence type="predicted"/>
<sequence>MKGGLLEVYVVSARGISHFNIIGNPSYYVIVECGSQSYTTKISSGNHKEILWNEKFKFELPTNKLEECEYLKLKIMDEEFFTAGGFAGETIINLKGIIMEGNEKRFIEVIPVAYNVVLEDDTYKGQIKVGLRFTPGNKIVQTVGKENAPKENENGIGQIIYSKIINLWPNTWKSFFPCESADNIIDKNKPN</sequence>
<dbReference type="SMART" id="SM00239">
    <property type="entry name" value="C2"/>
    <property type="match status" value="1"/>
</dbReference>
<dbReference type="Gene3D" id="2.60.40.150">
    <property type="entry name" value="C2 domain"/>
    <property type="match status" value="1"/>
</dbReference>
<protein>
    <recommendedName>
        <fullName evidence="3">C2 domain-containing protein</fullName>
    </recommendedName>
</protein>
<dbReference type="Pfam" id="PF00168">
    <property type="entry name" value="C2"/>
    <property type="match status" value="1"/>
</dbReference>
<dbReference type="PROSITE" id="PS50004">
    <property type="entry name" value="C2"/>
    <property type="match status" value="1"/>
</dbReference>
<evidence type="ECO:0000256" key="2">
    <source>
        <dbReference type="ARBA" id="ARBA00022837"/>
    </source>
</evidence>
<dbReference type="Proteomes" id="UP001311915">
    <property type="component" value="Unassembled WGS sequence"/>
</dbReference>
<dbReference type="PANTHER" id="PTHR46502:SF14">
    <property type="entry name" value="CALCIUM-DEPENDENT LIPID-BINDING (CALB DOMAIN) FAMILY PROTEIN"/>
    <property type="match status" value="1"/>
</dbReference>
<dbReference type="InterPro" id="IPR035892">
    <property type="entry name" value="C2_domain_sf"/>
</dbReference>
<reference evidence="4 5" key="1">
    <citation type="submission" date="2023-10" db="EMBL/GenBank/DDBJ databases">
        <title>Genome-Wide Identification Analysis in wild type Solanum Pinnatisectum Reveals Some Genes Defensing Phytophthora Infestans.</title>
        <authorList>
            <person name="Sun C."/>
        </authorList>
    </citation>
    <scope>NUCLEOTIDE SEQUENCE [LARGE SCALE GENOMIC DNA]</scope>
    <source>
        <strain evidence="4">LQN</strain>
        <tissue evidence="4">Leaf</tissue>
    </source>
</reference>
<feature type="domain" description="C2" evidence="3">
    <location>
        <begin position="1"/>
        <end position="107"/>
    </location>
</feature>
<dbReference type="AlphaFoldDB" id="A0AAV9LDL8"/>
<evidence type="ECO:0000256" key="1">
    <source>
        <dbReference type="ARBA" id="ARBA00022723"/>
    </source>
</evidence>
<dbReference type="InterPro" id="IPR000008">
    <property type="entry name" value="C2_dom"/>
</dbReference>
<dbReference type="EMBL" id="JAWPEI010000006">
    <property type="protein sequence ID" value="KAK4723791.1"/>
    <property type="molecule type" value="Genomic_DNA"/>
</dbReference>
<comment type="caution">
    <text evidence="4">The sequence shown here is derived from an EMBL/GenBank/DDBJ whole genome shotgun (WGS) entry which is preliminary data.</text>
</comment>
<dbReference type="SUPFAM" id="SSF49562">
    <property type="entry name" value="C2 domain (Calcium/lipid-binding domain, CaLB)"/>
    <property type="match status" value="1"/>
</dbReference>
<accession>A0AAV9LDL8</accession>
<dbReference type="GO" id="GO:0046872">
    <property type="term" value="F:metal ion binding"/>
    <property type="evidence" value="ECO:0007669"/>
    <property type="project" value="UniProtKB-KW"/>
</dbReference>
<dbReference type="PANTHER" id="PTHR46502">
    <property type="entry name" value="C2 DOMAIN-CONTAINING"/>
    <property type="match status" value="1"/>
</dbReference>
<keyword evidence="5" id="KW-1185">Reference proteome</keyword>
<evidence type="ECO:0000313" key="4">
    <source>
        <dbReference type="EMBL" id="KAK4723791.1"/>
    </source>
</evidence>